<evidence type="ECO:0000256" key="3">
    <source>
        <dbReference type="ARBA" id="ARBA00023295"/>
    </source>
</evidence>
<protein>
    <recommendedName>
        <fullName evidence="6">GH26 domain-containing protein</fullName>
    </recommendedName>
</protein>
<dbReference type="PROSITE" id="PS51764">
    <property type="entry name" value="GH26"/>
    <property type="match status" value="1"/>
</dbReference>
<dbReference type="EMBL" id="VORX01000005">
    <property type="protein sequence ID" value="TXE07344.1"/>
    <property type="molecule type" value="Genomic_DNA"/>
</dbReference>
<keyword evidence="3 4" id="KW-0326">Glycosidase</keyword>
<comment type="similarity">
    <text evidence="1 4">Belongs to the glycosyl hydrolase 26 family.</text>
</comment>
<dbReference type="SUPFAM" id="SSF51445">
    <property type="entry name" value="(Trans)glycosidases"/>
    <property type="match status" value="2"/>
</dbReference>
<gene>
    <name evidence="7" type="ORF">ES711_11285</name>
</gene>
<comment type="caution">
    <text evidence="7">The sequence shown here is derived from an EMBL/GenBank/DDBJ whole genome shotgun (WGS) entry which is preliminary data.</text>
</comment>
<dbReference type="InterPro" id="IPR000805">
    <property type="entry name" value="Glyco_hydro_26"/>
</dbReference>
<evidence type="ECO:0000256" key="1">
    <source>
        <dbReference type="ARBA" id="ARBA00007754"/>
    </source>
</evidence>
<keyword evidence="5" id="KW-0472">Membrane</keyword>
<keyword evidence="5" id="KW-0812">Transmembrane</keyword>
<name>A0A5C7AH72_9FLAO</name>
<dbReference type="PANTHER" id="PTHR40079">
    <property type="entry name" value="MANNAN ENDO-1,4-BETA-MANNOSIDASE E-RELATED"/>
    <property type="match status" value="1"/>
</dbReference>
<dbReference type="GO" id="GO:0016985">
    <property type="term" value="F:mannan endo-1,4-beta-mannosidase activity"/>
    <property type="evidence" value="ECO:0007669"/>
    <property type="project" value="InterPro"/>
</dbReference>
<dbReference type="InterPro" id="IPR017853">
    <property type="entry name" value="GH"/>
</dbReference>
<evidence type="ECO:0000259" key="6">
    <source>
        <dbReference type="PROSITE" id="PS51764"/>
    </source>
</evidence>
<evidence type="ECO:0000313" key="8">
    <source>
        <dbReference type="Proteomes" id="UP000321734"/>
    </source>
</evidence>
<reference evidence="7 8" key="1">
    <citation type="submission" date="2019-08" db="EMBL/GenBank/DDBJ databases">
        <title>Genome sequence of Gelidibacter salicanalis IC162T.</title>
        <authorList>
            <person name="Bowman J.P."/>
        </authorList>
    </citation>
    <scope>NUCLEOTIDE SEQUENCE [LARGE SCALE GENOMIC DNA]</scope>
    <source>
        <strain evidence="7 8">IC162</strain>
    </source>
</reference>
<dbReference type="InterPro" id="IPR022790">
    <property type="entry name" value="GH26_dom"/>
</dbReference>
<dbReference type="PANTHER" id="PTHR40079:SF4">
    <property type="entry name" value="GH26 DOMAIN-CONTAINING PROTEIN-RELATED"/>
    <property type="match status" value="1"/>
</dbReference>
<feature type="domain" description="GH26" evidence="6">
    <location>
        <begin position="226"/>
        <end position="557"/>
    </location>
</feature>
<feature type="active site" description="Proton donor" evidence="4">
    <location>
        <position position="398"/>
    </location>
</feature>
<evidence type="ECO:0000313" key="7">
    <source>
        <dbReference type="EMBL" id="TXE07344.1"/>
    </source>
</evidence>
<accession>A0A5C7AH72</accession>
<evidence type="ECO:0000256" key="5">
    <source>
        <dbReference type="SAM" id="Phobius"/>
    </source>
</evidence>
<proteinExistence type="inferred from homology"/>
<dbReference type="GO" id="GO:0006080">
    <property type="term" value="P:substituted mannan metabolic process"/>
    <property type="evidence" value="ECO:0007669"/>
    <property type="project" value="InterPro"/>
</dbReference>
<feature type="transmembrane region" description="Helical" evidence="5">
    <location>
        <begin position="5"/>
        <end position="23"/>
    </location>
</feature>
<keyword evidence="8" id="KW-1185">Reference proteome</keyword>
<keyword evidence="2 4" id="KW-0378">Hydrolase</keyword>
<feature type="active site" description="Nucleophile" evidence="4">
    <location>
        <position position="502"/>
    </location>
</feature>
<keyword evidence="5" id="KW-1133">Transmembrane helix</keyword>
<dbReference type="Proteomes" id="UP000321734">
    <property type="component" value="Unassembled WGS sequence"/>
</dbReference>
<organism evidence="7 8">
    <name type="scientific">Gelidibacter salicanalis</name>
    <dbReference type="NCBI Taxonomy" id="291193"/>
    <lineage>
        <taxon>Bacteria</taxon>
        <taxon>Pseudomonadati</taxon>
        <taxon>Bacteroidota</taxon>
        <taxon>Flavobacteriia</taxon>
        <taxon>Flavobacteriales</taxon>
        <taxon>Flavobacteriaceae</taxon>
        <taxon>Gelidibacter</taxon>
    </lineage>
</organism>
<evidence type="ECO:0000256" key="2">
    <source>
        <dbReference type="ARBA" id="ARBA00022801"/>
    </source>
</evidence>
<dbReference type="OrthoDB" id="9816550at2"/>
<dbReference type="RefSeq" id="WP_146893417.1">
    <property type="nucleotide sequence ID" value="NZ_VORX01000005.1"/>
</dbReference>
<dbReference type="Gene3D" id="3.20.20.80">
    <property type="entry name" value="Glycosidases"/>
    <property type="match status" value="2"/>
</dbReference>
<evidence type="ECO:0000256" key="4">
    <source>
        <dbReference type="PROSITE-ProRule" id="PRU01100"/>
    </source>
</evidence>
<dbReference type="AlphaFoldDB" id="A0A5C7AH72"/>
<sequence length="569" mass="66445">MKKAYLYIILIGVFLLFISYMAYQYNAINKIAATFKSNSIEMNVNTPVLGQVSFSSSAPIENFDTFPHFTLKLFDKNNWDIDKKLLANIPKNTPVLITVETWSRSFMSYNSKPLRDVVDGAYDDIFKKMCTDFIGDRTNVYLRFNPEMEVPVKLYPWQLAGWYIDAFQHFSKLCKQYAPKAKIVWAPAGYPGAMEYFPGDSYVDAASVTLKNDSESFLNVYPKNYAISYDLMRRIHRLRFQDKPIIVLGSKQNANDSVDHQMLNNLSKHIDAHRDIIYSNENFKRFNFETESRAQSPIEIGVYDPQSLLNDENAVTVEHLFVDFSNLNNGSFQKSFKEVERRGHDVIVSFEPFRNVDESTDLNVLQHITNGNYDNEIRQFYNILLNSSSKIYLRYAHEMEIPISRYPWQSQNPVDYIKSFRYFMTFQKPLPSQIKRVWGPAGDRGSIEWWPGNDVVDYISIAIYGLPDKNITDPNKQESFATIYNRKKWRMRFINKPLFITEFGVKGPEDFQTKWLEDAAKVIRKDNQIIGVNYFNMSDTPKAWGDIKPPDWSITKKTFHRFIELLEKK</sequence>